<feature type="transmembrane region" description="Helical" evidence="1">
    <location>
        <begin position="150"/>
        <end position="171"/>
    </location>
</feature>
<keyword evidence="1" id="KW-0812">Transmembrane</keyword>
<evidence type="ECO:0000256" key="1">
    <source>
        <dbReference type="SAM" id="Phobius"/>
    </source>
</evidence>
<evidence type="ECO:0000313" key="2">
    <source>
        <dbReference type="EMBL" id="GAA5077996.1"/>
    </source>
</evidence>
<keyword evidence="3" id="KW-1185">Reference proteome</keyword>
<dbReference type="Proteomes" id="UP001499910">
    <property type="component" value="Unassembled WGS sequence"/>
</dbReference>
<reference evidence="3" key="1">
    <citation type="journal article" date="2019" name="Int. J. Syst. Evol. Microbiol.">
        <title>The Global Catalogue of Microorganisms (GCM) 10K type strain sequencing project: providing services to taxonomists for standard genome sequencing and annotation.</title>
        <authorList>
            <consortium name="The Broad Institute Genomics Platform"/>
            <consortium name="The Broad Institute Genome Sequencing Center for Infectious Disease"/>
            <person name="Wu L."/>
            <person name="Ma J."/>
        </authorList>
    </citation>
    <scope>NUCLEOTIDE SEQUENCE [LARGE SCALE GENOMIC DNA]</scope>
    <source>
        <strain evidence="3">JCM 18015</strain>
    </source>
</reference>
<protein>
    <recommendedName>
        <fullName evidence="4">Aspartate carbamoyltransferase catalytic subunit</fullName>
    </recommendedName>
</protein>
<gene>
    <name evidence="2" type="ORF">GCM10023209_28830</name>
</gene>
<keyword evidence="1" id="KW-1133">Transmembrane helix</keyword>
<evidence type="ECO:0008006" key="4">
    <source>
        <dbReference type="Google" id="ProtNLM"/>
    </source>
</evidence>
<name>A0ABP9LLS8_9RHOB</name>
<accession>A0ABP9LLS8</accession>
<dbReference type="EMBL" id="BAABHW010000004">
    <property type="protein sequence ID" value="GAA5077996.1"/>
    <property type="molecule type" value="Genomic_DNA"/>
</dbReference>
<keyword evidence="1" id="KW-0472">Membrane</keyword>
<evidence type="ECO:0000313" key="3">
    <source>
        <dbReference type="Proteomes" id="UP001499910"/>
    </source>
</evidence>
<dbReference type="RefSeq" id="WP_259549394.1">
    <property type="nucleotide sequence ID" value="NZ_BAABHW010000004.1"/>
</dbReference>
<organism evidence="2 3">
    <name type="scientific">[Roseibacterium] beibuensis</name>
    <dbReference type="NCBI Taxonomy" id="1193142"/>
    <lineage>
        <taxon>Bacteria</taxon>
        <taxon>Pseudomonadati</taxon>
        <taxon>Pseudomonadota</taxon>
        <taxon>Alphaproteobacteria</taxon>
        <taxon>Rhodobacterales</taxon>
        <taxon>Roseobacteraceae</taxon>
        <taxon>Roseicyclus</taxon>
    </lineage>
</organism>
<sequence length="172" mass="18744">MSEQLRIYALNVDSKARHTNLTRARGEISEMPPLTDWLGVEVLDHREIELFPIEDLGDMRLSDYIRSAFDPAEAIRAETALRLDALSGSVLILPGRALEEEPDPGSELTEIAVMEIAVPDHEASLPKADLTSAAPTPQAEDLGPEKTRRWAIVFLLTALVLAGLVLLIGALG</sequence>
<comment type="caution">
    <text evidence="2">The sequence shown here is derived from an EMBL/GenBank/DDBJ whole genome shotgun (WGS) entry which is preliminary data.</text>
</comment>
<proteinExistence type="predicted"/>